<protein>
    <submittedName>
        <fullName evidence="1">Uncharacterized protein</fullName>
    </submittedName>
</protein>
<evidence type="ECO:0000313" key="1">
    <source>
        <dbReference type="EMBL" id="KAF0902061.1"/>
    </source>
</evidence>
<keyword evidence="2" id="KW-1185">Reference proteome</keyword>
<gene>
    <name evidence="1" type="ORF">E2562_012843</name>
</gene>
<name>A0A6G1CPR9_9ORYZ</name>
<organism evidence="1 2">
    <name type="scientific">Oryza meyeriana var. granulata</name>
    <dbReference type="NCBI Taxonomy" id="110450"/>
    <lineage>
        <taxon>Eukaryota</taxon>
        <taxon>Viridiplantae</taxon>
        <taxon>Streptophyta</taxon>
        <taxon>Embryophyta</taxon>
        <taxon>Tracheophyta</taxon>
        <taxon>Spermatophyta</taxon>
        <taxon>Magnoliopsida</taxon>
        <taxon>Liliopsida</taxon>
        <taxon>Poales</taxon>
        <taxon>Poaceae</taxon>
        <taxon>BOP clade</taxon>
        <taxon>Oryzoideae</taxon>
        <taxon>Oryzeae</taxon>
        <taxon>Oryzinae</taxon>
        <taxon>Oryza</taxon>
        <taxon>Oryza meyeriana</taxon>
    </lineage>
</organism>
<dbReference type="Proteomes" id="UP000479710">
    <property type="component" value="Unassembled WGS sequence"/>
</dbReference>
<dbReference type="EMBL" id="SPHZ02000008">
    <property type="protein sequence ID" value="KAF0902061.1"/>
    <property type="molecule type" value="Genomic_DNA"/>
</dbReference>
<dbReference type="AlphaFoldDB" id="A0A6G1CPR9"/>
<proteinExistence type="predicted"/>
<reference evidence="1 2" key="1">
    <citation type="submission" date="2019-11" db="EMBL/GenBank/DDBJ databases">
        <title>Whole genome sequence of Oryza granulata.</title>
        <authorList>
            <person name="Li W."/>
        </authorList>
    </citation>
    <scope>NUCLEOTIDE SEQUENCE [LARGE SCALE GENOMIC DNA]</scope>
    <source>
        <strain evidence="2">cv. Menghai</strain>
        <tissue evidence="1">Leaf</tissue>
    </source>
</reference>
<sequence length="132" mass="14947">MDDDLVHDVNWALAPDSCDDQDGQADAVAESERQEADVVMGDSDVVHFVVDSMAGDIEVPDLQVAVDIKVDNVSYWCDRCGRVHGDGWWRSCKGPCSRCGLVRRDYMPMSWIYGLDEFDYESNNNYQAQFQN</sequence>
<evidence type="ECO:0000313" key="2">
    <source>
        <dbReference type="Proteomes" id="UP000479710"/>
    </source>
</evidence>
<comment type="caution">
    <text evidence="1">The sequence shown here is derived from an EMBL/GenBank/DDBJ whole genome shotgun (WGS) entry which is preliminary data.</text>
</comment>
<accession>A0A6G1CPR9</accession>